<sequence>MNKRQEAKNDGLVSGVEKRLKINGIDYSQRCIQLSSQREEEFTLSKGGTSKVSMKMPTKFEHVTTTPKLKRRKVSAVQDFPPRCGRGTTSNFELHRQIAVDQGKYSLSVTKRV</sequence>
<protein>
    <submittedName>
        <fullName evidence="1">Uncharacterized protein</fullName>
    </submittedName>
</protein>
<dbReference type="Proteomes" id="UP000828251">
    <property type="component" value="Unassembled WGS sequence"/>
</dbReference>
<organism evidence="1 2">
    <name type="scientific">Gossypium stocksii</name>
    <dbReference type="NCBI Taxonomy" id="47602"/>
    <lineage>
        <taxon>Eukaryota</taxon>
        <taxon>Viridiplantae</taxon>
        <taxon>Streptophyta</taxon>
        <taxon>Embryophyta</taxon>
        <taxon>Tracheophyta</taxon>
        <taxon>Spermatophyta</taxon>
        <taxon>Magnoliopsida</taxon>
        <taxon>eudicotyledons</taxon>
        <taxon>Gunneridae</taxon>
        <taxon>Pentapetalae</taxon>
        <taxon>rosids</taxon>
        <taxon>malvids</taxon>
        <taxon>Malvales</taxon>
        <taxon>Malvaceae</taxon>
        <taxon>Malvoideae</taxon>
        <taxon>Gossypium</taxon>
    </lineage>
</organism>
<evidence type="ECO:0000313" key="2">
    <source>
        <dbReference type="Proteomes" id="UP000828251"/>
    </source>
</evidence>
<keyword evidence="2" id="KW-1185">Reference proteome</keyword>
<comment type="caution">
    <text evidence="1">The sequence shown here is derived from an EMBL/GenBank/DDBJ whole genome shotgun (WGS) entry which is preliminary data.</text>
</comment>
<accession>A0A9D3ZFK4</accession>
<name>A0A9D3ZFK4_9ROSI</name>
<reference evidence="1 2" key="1">
    <citation type="journal article" date="2021" name="Plant Biotechnol. J.">
        <title>Multi-omics assisted identification of the key and species-specific regulatory components of drought-tolerant mechanisms in Gossypium stocksii.</title>
        <authorList>
            <person name="Yu D."/>
            <person name="Ke L."/>
            <person name="Zhang D."/>
            <person name="Wu Y."/>
            <person name="Sun Y."/>
            <person name="Mei J."/>
            <person name="Sun J."/>
            <person name="Sun Y."/>
        </authorList>
    </citation>
    <scope>NUCLEOTIDE SEQUENCE [LARGE SCALE GENOMIC DNA]</scope>
    <source>
        <strain evidence="2">cv. E1</strain>
        <tissue evidence="1">Leaf</tissue>
    </source>
</reference>
<dbReference type="EMBL" id="JAIQCV010000013">
    <property type="protein sequence ID" value="KAH1031806.1"/>
    <property type="molecule type" value="Genomic_DNA"/>
</dbReference>
<gene>
    <name evidence="1" type="ORF">J1N35_043980</name>
</gene>
<evidence type="ECO:0000313" key="1">
    <source>
        <dbReference type="EMBL" id="KAH1031806.1"/>
    </source>
</evidence>
<dbReference type="AlphaFoldDB" id="A0A9D3ZFK4"/>
<proteinExistence type="predicted"/>